<evidence type="ECO:0000256" key="1">
    <source>
        <dbReference type="SAM" id="Phobius"/>
    </source>
</evidence>
<keyword evidence="1" id="KW-1133">Transmembrane helix</keyword>
<dbReference type="KEGG" id="vsy:K08M4_14480"/>
<proteinExistence type="predicted"/>
<accession>A0AA34TPI9</accession>
<dbReference type="Proteomes" id="UP000194136">
    <property type="component" value="Chromosome 1"/>
</dbReference>
<name>A0AA34TPI9_9VIBR</name>
<dbReference type="AlphaFoldDB" id="A0AA34TPI9"/>
<sequence length="177" mass="20214">MSSIDIQFWSMIGTWVASVGTVSAVITSLWFAYNQNKIKLRITVRHMQLVSRTEENAPDHCVIKIVNLSNKPAKIESIGWRAGFWKNKVSFIQMFKLPGFDDLPKVLAEGEDATFAVPFRYKGNDEDWIVRFPKSVTETSKFNLYSLKLWVHTTQGQTFAVKPDKGLVEQLKKSLQS</sequence>
<dbReference type="RefSeq" id="WP_060531649.1">
    <property type="nucleotide sequence ID" value="NZ_CP017916.1"/>
</dbReference>
<reference evidence="2 3" key="1">
    <citation type="submission" date="2016-10" db="EMBL/GenBank/DDBJ databases">
        <title>The High Quality Genome of Vibrio splendidus K08M4.</title>
        <authorList>
            <person name="Wendling C."/>
            <person name="Chibani C.M."/>
            <person name="Hertel R."/>
            <person name="Sproer C."/>
            <person name="Bunk B."/>
            <person name="Overmann J."/>
            <person name="Roth O."/>
            <person name="Liesegang H."/>
        </authorList>
    </citation>
    <scope>NUCLEOTIDE SEQUENCE [LARGE SCALE GENOMIC DNA]</scope>
    <source>
        <strain evidence="2 3">K08M4</strain>
    </source>
</reference>
<protein>
    <submittedName>
        <fullName evidence="2">Uncharacterized protein</fullName>
    </submittedName>
</protein>
<keyword evidence="1" id="KW-0472">Membrane</keyword>
<organism evidence="2 3">
    <name type="scientific">Vibrio syngnathi</name>
    <dbReference type="NCBI Taxonomy" id="3034029"/>
    <lineage>
        <taxon>Bacteria</taxon>
        <taxon>Pseudomonadati</taxon>
        <taxon>Pseudomonadota</taxon>
        <taxon>Gammaproteobacteria</taxon>
        <taxon>Vibrionales</taxon>
        <taxon>Vibrionaceae</taxon>
        <taxon>Vibrio</taxon>
    </lineage>
</organism>
<evidence type="ECO:0000313" key="2">
    <source>
        <dbReference type="EMBL" id="ARP38203.1"/>
    </source>
</evidence>
<evidence type="ECO:0000313" key="3">
    <source>
        <dbReference type="Proteomes" id="UP000194136"/>
    </source>
</evidence>
<keyword evidence="1" id="KW-0812">Transmembrane</keyword>
<dbReference type="EMBL" id="CP017916">
    <property type="protein sequence ID" value="ARP38203.1"/>
    <property type="molecule type" value="Genomic_DNA"/>
</dbReference>
<feature type="transmembrane region" description="Helical" evidence="1">
    <location>
        <begin position="12"/>
        <end position="33"/>
    </location>
</feature>
<keyword evidence="3" id="KW-1185">Reference proteome</keyword>
<gene>
    <name evidence="2" type="ORF">K08M4_14480</name>
</gene>